<accession>A0A644ZZP1</accession>
<proteinExistence type="inferred from homology"/>
<keyword evidence="1" id="KW-0963">Cytoplasm</keyword>
<dbReference type="InterPro" id="IPR038416">
    <property type="entry name" value="Ribosom_S30AE_C_sf"/>
</dbReference>
<dbReference type="InterPro" id="IPR034694">
    <property type="entry name" value="HPF_long/plastid"/>
</dbReference>
<dbReference type="EMBL" id="VSSQ01011279">
    <property type="protein sequence ID" value="MPM46439.1"/>
    <property type="molecule type" value="Genomic_DNA"/>
</dbReference>
<dbReference type="Gene3D" id="3.30.160.100">
    <property type="entry name" value="Ribosome hibernation promotion factor-like"/>
    <property type="match status" value="1"/>
</dbReference>
<dbReference type="HAMAP" id="MF_00839">
    <property type="entry name" value="HPF"/>
    <property type="match status" value="1"/>
</dbReference>
<dbReference type="PANTHER" id="PTHR33231">
    <property type="entry name" value="30S RIBOSOMAL PROTEIN"/>
    <property type="match status" value="1"/>
</dbReference>
<dbReference type="NCBIfam" id="TIGR00741">
    <property type="entry name" value="yfiA"/>
    <property type="match status" value="1"/>
</dbReference>
<feature type="domain" description="Sigma 54 modulation/S30EA ribosomal protein C-terminal" evidence="3">
    <location>
        <begin position="117"/>
        <end position="172"/>
    </location>
</feature>
<dbReference type="FunFam" id="3.30.505.50:FF:000001">
    <property type="entry name" value="Ribosome hibernation promoting factor"/>
    <property type="match status" value="1"/>
</dbReference>
<dbReference type="Pfam" id="PF16321">
    <property type="entry name" value="Ribosom_S30AE_C"/>
    <property type="match status" value="1"/>
</dbReference>
<dbReference type="Pfam" id="PF02482">
    <property type="entry name" value="Ribosomal_S30AE"/>
    <property type="match status" value="1"/>
</dbReference>
<name>A0A644ZZP1_9ZZZZ</name>
<dbReference type="GO" id="GO:0045900">
    <property type="term" value="P:negative regulation of translational elongation"/>
    <property type="evidence" value="ECO:0007669"/>
    <property type="project" value="TreeGrafter"/>
</dbReference>
<evidence type="ECO:0000256" key="2">
    <source>
        <dbReference type="ARBA" id="ARBA00022845"/>
    </source>
</evidence>
<evidence type="ECO:0000259" key="3">
    <source>
        <dbReference type="Pfam" id="PF16321"/>
    </source>
</evidence>
<dbReference type="InterPro" id="IPR032528">
    <property type="entry name" value="Ribosom_S30AE_C"/>
</dbReference>
<comment type="caution">
    <text evidence="4">The sequence shown here is derived from an EMBL/GenBank/DDBJ whole genome shotgun (WGS) entry which is preliminary data.</text>
</comment>
<dbReference type="Gene3D" id="3.30.505.50">
    <property type="entry name" value="Sigma 54 modulation/S30EA ribosomal protein, C-terminal domain"/>
    <property type="match status" value="1"/>
</dbReference>
<evidence type="ECO:0000313" key="4">
    <source>
        <dbReference type="EMBL" id="MPM46439.1"/>
    </source>
</evidence>
<protein>
    <submittedName>
        <fullName evidence="4">Ribosome hibernation promotion factor</fullName>
    </submittedName>
</protein>
<dbReference type="PANTHER" id="PTHR33231:SF1">
    <property type="entry name" value="30S RIBOSOMAL PROTEIN"/>
    <property type="match status" value="1"/>
</dbReference>
<keyword evidence="2" id="KW-0810">Translation regulation</keyword>
<organism evidence="4">
    <name type="scientific">bioreactor metagenome</name>
    <dbReference type="NCBI Taxonomy" id="1076179"/>
    <lineage>
        <taxon>unclassified sequences</taxon>
        <taxon>metagenomes</taxon>
        <taxon>ecological metagenomes</taxon>
    </lineage>
</organism>
<reference evidence="4" key="1">
    <citation type="submission" date="2019-08" db="EMBL/GenBank/DDBJ databases">
        <authorList>
            <person name="Kucharzyk K."/>
            <person name="Murdoch R.W."/>
            <person name="Higgins S."/>
            <person name="Loffler F."/>
        </authorList>
    </citation>
    <scope>NUCLEOTIDE SEQUENCE</scope>
</reference>
<evidence type="ECO:0000256" key="1">
    <source>
        <dbReference type="ARBA" id="ARBA00022490"/>
    </source>
</evidence>
<dbReference type="CDD" id="cd00552">
    <property type="entry name" value="RaiA"/>
    <property type="match status" value="1"/>
</dbReference>
<sequence>MRIAITGKNLEISDYLNDLVNKKVGKLERYFPQDADVFVTLSVEKNRHIVEVTIPYDGGVIRGEEITGDMYASIDNVLDKLEKQIIRHRTKLEKCLRTGAFRDMESALTPDDEAEEEGPKIVRVKRFAIKPMSEEEAMLQIEMVGHSFYVFLNSDTNQMNVLYKRKDGNYGLIEPEN</sequence>
<dbReference type="InterPro" id="IPR036567">
    <property type="entry name" value="RHF-like"/>
</dbReference>
<dbReference type="SUPFAM" id="SSF69754">
    <property type="entry name" value="Ribosome binding protein Y (YfiA homologue)"/>
    <property type="match status" value="1"/>
</dbReference>
<dbReference type="GO" id="GO:0043024">
    <property type="term" value="F:ribosomal small subunit binding"/>
    <property type="evidence" value="ECO:0007669"/>
    <property type="project" value="TreeGrafter"/>
</dbReference>
<dbReference type="AlphaFoldDB" id="A0A644ZZP1"/>
<dbReference type="GO" id="GO:0022627">
    <property type="term" value="C:cytosolic small ribosomal subunit"/>
    <property type="evidence" value="ECO:0007669"/>
    <property type="project" value="TreeGrafter"/>
</dbReference>
<dbReference type="InterPro" id="IPR050574">
    <property type="entry name" value="HPF/YfiA_ribosome-assoc"/>
</dbReference>
<dbReference type="InterPro" id="IPR003489">
    <property type="entry name" value="RHF/RaiA"/>
</dbReference>
<gene>
    <name evidence="4" type="primary">hpf_14</name>
    <name evidence="4" type="ORF">SDC9_93139</name>
</gene>